<evidence type="ECO:0000313" key="2">
    <source>
        <dbReference type="EMBL" id="OEL31923.1"/>
    </source>
</evidence>
<feature type="region of interest" description="Disordered" evidence="1">
    <location>
        <begin position="56"/>
        <end position="78"/>
    </location>
</feature>
<dbReference type="EMBL" id="LWDX02022493">
    <property type="protein sequence ID" value="OEL31923.1"/>
    <property type="molecule type" value="Genomic_DNA"/>
</dbReference>
<sequence length="78" mass="8170">LKSPTRPPGCKLPPLLQWLPGGARRAPASRSCGSGPWAPPQLWSAASSGCGSTICRRFSGSKRKPPPPQLRRPPASAS</sequence>
<accession>A0A1E5W3E4</accession>
<reference evidence="2 3" key="1">
    <citation type="submission" date="2016-09" db="EMBL/GenBank/DDBJ databases">
        <title>The draft genome of Dichanthelium oligosanthes: A C3 panicoid grass species.</title>
        <authorList>
            <person name="Studer A.J."/>
            <person name="Schnable J.C."/>
            <person name="Brutnell T.P."/>
        </authorList>
    </citation>
    <scope>NUCLEOTIDE SEQUENCE [LARGE SCALE GENOMIC DNA]</scope>
    <source>
        <strain evidence="3">cv. Kellogg 1175</strain>
        <tissue evidence="2">Leaf</tissue>
    </source>
</reference>
<dbReference type="AlphaFoldDB" id="A0A1E5W3E4"/>
<evidence type="ECO:0000313" key="3">
    <source>
        <dbReference type="Proteomes" id="UP000095767"/>
    </source>
</evidence>
<gene>
    <name evidence="2" type="ORF">BAE44_0007060</name>
</gene>
<keyword evidence="3" id="KW-1185">Reference proteome</keyword>
<feature type="region of interest" description="Disordered" evidence="1">
    <location>
        <begin position="1"/>
        <end position="38"/>
    </location>
</feature>
<organism evidence="2 3">
    <name type="scientific">Dichanthelium oligosanthes</name>
    <dbReference type="NCBI Taxonomy" id="888268"/>
    <lineage>
        <taxon>Eukaryota</taxon>
        <taxon>Viridiplantae</taxon>
        <taxon>Streptophyta</taxon>
        <taxon>Embryophyta</taxon>
        <taxon>Tracheophyta</taxon>
        <taxon>Spermatophyta</taxon>
        <taxon>Magnoliopsida</taxon>
        <taxon>Liliopsida</taxon>
        <taxon>Poales</taxon>
        <taxon>Poaceae</taxon>
        <taxon>PACMAD clade</taxon>
        <taxon>Panicoideae</taxon>
        <taxon>Panicodae</taxon>
        <taxon>Paniceae</taxon>
        <taxon>Dichantheliinae</taxon>
        <taxon>Dichanthelium</taxon>
    </lineage>
</organism>
<evidence type="ECO:0000256" key="1">
    <source>
        <dbReference type="SAM" id="MobiDB-lite"/>
    </source>
</evidence>
<proteinExistence type="predicted"/>
<protein>
    <submittedName>
        <fullName evidence="2">Uncharacterized protein</fullName>
    </submittedName>
</protein>
<feature type="compositionally biased region" description="Pro residues" evidence="1">
    <location>
        <begin position="1"/>
        <end position="11"/>
    </location>
</feature>
<comment type="caution">
    <text evidence="2">The sequence shown here is derived from an EMBL/GenBank/DDBJ whole genome shotgun (WGS) entry which is preliminary data.</text>
</comment>
<name>A0A1E5W3E4_9POAL</name>
<dbReference type="Proteomes" id="UP000095767">
    <property type="component" value="Unassembled WGS sequence"/>
</dbReference>
<feature type="non-terminal residue" evidence="2">
    <location>
        <position position="1"/>
    </location>
</feature>